<reference evidence="2 3" key="1">
    <citation type="submission" date="2019-01" db="EMBL/GenBank/DDBJ databases">
        <title>A draft genome assembly of the solar-powered sea slug Elysia chlorotica.</title>
        <authorList>
            <person name="Cai H."/>
            <person name="Li Q."/>
            <person name="Fang X."/>
            <person name="Li J."/>
            <person name="Curtis N.E."/>
            <person name="Altenburger A."/>
            <person name="Shibata T."/>
            <person name="Feng M."/>
            <person name="Maeda T."/>
            <person name="Schwartz J.A."/>
            <person name="Shigenobu S."/>
            <person name="Lundholm N."/>
            <person name="Nishiyama T."/>
            <person name="Yang H."/>
            <person name="Hasebe M."/>
            <person name="Li S."/>
            <person name="Pierce S.K."/>
            <person name="Wang J."/>
        </authorList>
    </citation>
    <scope>NUCLEOTIDE SEQUENCE [LARGE SCALE GENOMIC DNA]</scope>
    <source>
        <strain evidence="2">EC2010</strain>
        <tissue evidence="2">Whole organism of an adult</tissue>
    </source>
</reference>
<dbReference type="EMBL" id="RQTK01001284">
    <property type="protein sequence ID" value="RUS71025.1"/>
    <property type="molecule type" value="Genomic_DNA"/>
</dbReference>
<protein>
    <submittedName>
        <fullName evidence="2">Uncharacterized protein</fullName>
    </submittedName>
</protein>
<evidence type="ECO:0000313" key="3">
    <source>
        <dbReference type="Proteomes" id="UP000271974"/>
    </source>
</evidence>
<evidence type="ECO:0000313" key="2">
    <source>
        <dbReference type="EMBL" id="RUS71025.1"/>
    </source>
</evidence>
<accession>A0A3S0ZBC4</accession>
<name>A0A3S0ZBC4_ELYCH</name>
<dbReference type="OrthoDB" id="10672471at2759"/>
<proteinExistence type="predicted"/>
<organism evidence="2 3">
    <name type="scientific">Elysia chlorotica</name>
    <name type="common">Eastern emerald elysia</name>
    <name type="synonym">Sea slug</name>
    <dbReference type="NCBI Taxonomy" id="188477"/>
    <lineage>
        <taxon>Eukaryota</taxon>
        <taxon>Metazoa</taxon>
        <taxon>Spiralia</taxon>
        <taxon>Lophotrochozoa</taxon>
        <taxon>Mollusca</taxon>
        <taxon>Gastropoda</taxon>
        <taxon>Heterobranchia</taxon>
        <taxon>Euthyneura</taxon>
        <taxon>Panpulmonata</taxon>
        <taxon>Sacoglossa</taxon>
        <taxon>Placobranchoidea</taxon>
        <taxon>Plakobranchidae</taxon>
        <taxon>Elysia</taxon>
    </lineage>
</organism>
<feature type="compositionally biased region" description="Polar residues" evidence="1">
    <location>
        <begin position="74"/>
        <end position="84"/>
    </location>
</feature>
<comment type="caution">
    <text evidence="2">The sequence shown here is derived from an EMBL/GenBank/DDBJ whole genome shotgun (WGS) entry which is preliminary data.</text>
</comment>
<sequence length="223" mass="25451">MVSGINNNFIQFFKSTSPRVRRSTKLRRLLFFFQQESCAVAVGLKLALLLSFKADFIHPAISSSWYIKRYPRTDNGQGEQQAETGSHGRSPGADAIHREGAAGLVQGVPQGLPKRQAQRRRVQNDLRQLLSERGPVNIRGTRLSDIRQGRKQHDRVPRVYLRTERDVTSTPGPEAALGLHRVRRGWERVRIPGGNGAYCARYPQDGWRRRQTAERRVDTRETR</sequence>
<dbReference type="Proteomes" id="UP000271974">
    <property type="component" value="Unassembled WGS sequence"/>
</dbReference>
<gene>
    <name evidence="2" type="ORF">EGW08_021212</name>
</gene>
<evidence type="ECO:0000256" key="1">
    <source>
        <dbReference type="SAM" id="MobiDB-lite"/>
    </source>
</evidence>
<keyword evidence="3" id="KW-1185">Reference proteome</keyword>
<feature type="region of interest" description="Disordered" evidence="1">
    <location>
        <begin position="72"/>
        <end position="95"/>
    </location>
</feature>
<dbReference type="AlphaFoldDB" id="A0A3S0ZBC4"/>